<sequence>SLFVDVGARRGSPGLYYLSYLDLNSFDAEHACKTINGRLAEIDTPTELRIVSASL</sequence>
<reference evidence="1" key="1">
    <citation type="submission" date="2021-04" db="EMBL/GenBank/DDBJ databases">
        <authorList>
            <consortium name="Molecular Ecology Group"/>
        </authorList>
    </citation>
    <scope>NUCLEOTIDE SEQUENCE</scope>
</reference>
<evidence type="ECO:0000313" key="2">
    <source>
        <dbReference type="Proteomes" id="UP000678393"/>
    </source>
</evidence>
<proteinExistence type="predicted"/>
<organism evidence="1 2">
    <name type="scientific">Candidula unifasciata</name>
    <dbReference type="NCBI Taxonomy" id="100452"/>
    <lineage>
        <taxon>Eukaryota</taxon>
        <taxon>Metazoa</taxon>
        <taxon>Spiralia</taxon>
        <taxon>Lophotrochozoa</taxon>
        <taxon>Mollusca</taxon>
        <taxon>Gastropoda</taxon>
        <taxon>Heterobranchia</taxon>
        <taxon>Euthyneura</taxon>
        <taxon>Panpulmonata</taxon>
        <taxon>Eupulmonata</taxon>
        <taxon>Stylommatophora</taxon>
        <taxon>Helicina</taxon>
        <taxon>Helicoidea</taxon>
        <taxon>Geomitridae</taxon>
        <taxon>Candidula</taxon>
    </lineage>
</organism>
<feature type="non-terminal residue" evidence="1">
    <location>
        <position position="1"/>
    </location>
</feature>
<accession>A0A8S3ZA76</accession>
<dbReference type="Proteomes" id="UP000678393">
    <property type="component" value="Unassembled WGS sequence"/>
</dbReference>
<gene>
    <name evidence="1" type="ORF">CUNI_LOCUS9534</name>
</gene>
<dbReference type="AlphaFoldDB" id="A0A8S3ZA76"/>
<dbReference type="InterPro" id="IPR016187">
    <property type="entry name" value="CTDL_fold"/>
</dbReference>
<comment type="caution">
    <text evidence="1">The sequence shown here is derived from an EMBL/GenBank/DDBJ whole genome shotgun (WGS) entry which is preliminary data.</text>
</comment>
<name>A0A8S3ZA76_9EUPU</name>
<protein>
    <submittedName>
        <fullName evidence="1">Uncharacterized protein</fullName>
    </submittedName>
</protein>
<dbReference type="SUPFAM" id="SSF56436">
    <property type="entry name" value="C-type lectin-like"/>
    <property type="match status" value="1"/>
</dbReference>
<dbReference type="CDD" id="cd00037">
    <property type="entry name" value="CLECT"/>
    <property type="match status" value="1"/>
</dbReference>
<dbReference type="EMBL" id="CAJHNH020001668">
    <property type="protein sequence ID" value="CAG5123976.1"/>
    <property type="molecule type" value="Genomic_DNA"/>
</dbReference>
<feature type="non-terminal residue" evidence="1">
    <location>
        <position position="55"/>
    </location>
</feature>
<keyword evidence="2" id="KW-1185">Reference proteome</keyword>
<evidence type="ECO:0000313" key="1">
    <source>
        <dbReference type="EMBL" id="CAG5123976.1"/>
    </source>
</evidence>